<dbReference type="PANTHER" id="PTHR46599:SF3">
    <property type="entry name" value="PIGGYBAC TRANSPOSABLE ELEMENT-DERIVED PROTEIN 4"/>
    <property type="match status" value="1"/>
</dbReference>
<dbReference type="RefSeq" id="XP_055861136.1">
    <property type="nucleotide sequence ID" value="XM_056005161.1"/>
</dbReference>
<reference evidence="4" key="1">
    <citation type="submission" date="2025-08" db="UniProtKB">
        <authorList>
            <consortium name="RefSeq"/>
        </authorList>
    </citation>
    <scope>IDENTIFICATION</scope>
</reference>
<evidence type="ECO:0000256" key="1">
    <source>
        <dbReference type="SAM" id="MobiDB-lite"/>
    </source>
</evidence>
<dbReference type="PANTHER" id="PTHR46599">
    <property type="entry name" value="PIGGYBAC TRANSPOSABLE ELEMENT-DERIVED PROTEIN 4"/>
    <property type="match status" value="1"/>
</dbReference>
<evidence type="ECO:0000259" key="2">
    <source>
        <dbReference type="Pfam" id="PF13843"/>
    </source>
</evidence>
<accession>A0A9W2YEB5</accession>
<name>A0A9W2YEB5_BIOGL</name>
<dbReference type="InterPro" id="IPR029526">
    <property type="entry name" value="PGBD"/>
</dbReference>
<dbReference type="Proteomes" id="UP001165740">
    <property type="component" value="Chromosome 12"/>
</dbReference>
<dbReference type="Pfam" id="PF13843">
    <property type="entry name" value="DDE_Tnp_1_7"/>
    <property type="match status" value="1"/>
</dbReference>
<dbReference type="GeneID" id="129921911"/>
<feature type="compositionally biased region" description="Polar residues" evidence="1">
    <location>
        <begin position="60"/>
        <end position="74"/>
    </location>
</feature>
<organism evidence="3 4">
    <name type="scientific">Biomphalaria glabrata</name>
    <name type="common">Bloodfluke planorb</name>
    <name type="synonym">Freshwater snail</name>
    <dbReference type="NCBI Taxonomy" id="6526"/>
    <lineage>
        <taxon>Eukaryota</taxon>
        <taxon>Metazoa</taxon>
        <taxon>Spiralia</taxon>
        <taxon>Lophotrochozoa</taxon>
        <taxon>Mollusca</taxon>
        <taxon>Gastropoda</taxon>
        <taxon>Heterobranchia</taxon>
        <taxon>Euthyneura</taxon>
        <taxon>Panpulmonata</taxon>
        <taxon>Hygrophila</taxon>
        <taxon>Lymnaeoidea</taxon>
        <taxon>Planorbidae</taxon>
        <taxon>Biomphalaria</taxon>
    </lineage>
</organism>
<sequence length="595" mass="68428">MSDAGEGPSGVKTRKVLNIFDIFNNPNSDSEDDFVIPYISDDSGSNDVSDDDEEVGNRLDAQNDNTRSRSSFSETGDVFGWSEISNAETDRIRTDPSFITRSTSIPQDCKKPIDFFQLFLVPQLFEMILKETNKYATNFLNLESTKAWIQKFPTSRYNSWPTNGIDASLLSKYFALLLNMGIVKKKKTEDYWSTIPSQLTPFYSSTMSCKMFQLISRMVHINDVTKEKKRGEDGFDPWVKVRPVLDQVNFSSKKFYSPTRFISIDESMIGMKNRIVYLQYMPNKRHARFGIKKFQLCDSLNGFVIHIEIYAGRDFDVHHEEGQAFGVVKTLMEKSQLLNKGFILHTDNFYTKVPLAEFLLEKKTLLTGTVRANSKFLPIGCRQKLPVGMSKFWRKGEMLVVSFREKKSQTKPVLLLSTAHNATISEKNIRQKTLVKPTMIFDYNSYMGGVDMSDKKIYHYASERSTRRYWKKIFQNLLDICVLNSWIIFNKSVPASQKMNRKTFLTSIIENLNSSANVCVVLPPQVVYHNLVLLEGKKERDCFVCSSRVSNRSSSLGRKRSRHWCPACRVGCHENCLPHLVHETNQGLHRKKNKN</sequence>
<proteinExistence type="predicted"/>
<evidence type="ECO:0000313" key="3">
    <source>
        <dbReference type="Proteomes" id="UP001165740"/>
    </source>
</evidence>
<dbReference type="OrthoDB" id="6073352at2759"/>
<dbReference type="AlphaFoldDB" id="A0A9W2YEB5"/>
<feature type="domain" description="PiggyBac transposable element-derived protein" evidence="2">
    <location>
        <begin position="112"/>
        <end position="486"/>
    </location>
</feature>
<evidence type="ECO:0000313" key="4">
    <source>
        <dbReference type="RefSeq" id="XP_055861136.1"/>
    </source>
</evidence>
<keyword evidence="3" id="KW-1185">Reference proteome</keyword>
<feature type="region of interest" description="Disordered" evidence="1">
    <location>
        <begin position="33"/>
        <end position="74"/>
    </location>
</feature>
<dbReference type="OMA" id="YHYASER"/>
<protein>
    <submittedName>
        <fullName evidence="4">PiggyBac transposable element-derived protein 4-like</fullName>
    </submittedName>
</protein>
<gene>
    <name evidence="4" type="primary">LOC129921911</name>
</gene>